<keyword evidence="1" id="KW-0812">Transmembrane</keyword>
<accession>A0A0D2GLX0</accession>
<dbReference type="PANTHER" id="PTHR38794">
    <property type="entry name" value="INTEGRAL MEMBRANE PROTEIN"/>
    <property type="match status" value="1"/>
</dbReference>
<sequence>MSLTDSSDGSLDAPLQGLNSNNHGPWLIVCAYIFIVLSLMTIFIKLFTRFKATNRLTPNDYFILIAGFLAVAQTITITISVHFGMGQRRKNLSDSKFESFEQTYYAANILGIAILAATKASVTLLIVAINPTRQLLLSCYAILGFVGLWTVASILALAFQCNLPSPWDFEGNKCVDLFALNAGIHTLNILSDLLIVLVPFLMMRKVQVSFSKRFIVTGLFSSRLAVPGFTVAMLVYLKRLYKSDDVDPTWEALVPAVFAQIMLNVSIIAACIPSLKPFLADIKPGLIVVNVPEHELTNSFVRQSRSKSGSQTRIRTHKSGAGISRLASRLGLNSNAGKTLNSSSDNSGLWGEKQKQAVTNMELGYNRPHATKASSKVEMDRSESVKGLTDDVILHTIDYKVEYEDPDVITDQSSESPRRERM</sequence>
<feature type="transmembrane region" description="Helical" evidence="1">
    <location>
        <begin position="60"/>
        <end position="85"/>
    </location>
</feature>
<gene>
    <name evidence="3" type="ORF">Z518_11370</name>
</gene>
<evidence type="ECO:0000259" key="2">
    <source>
        <dbReference type="Pfam" id="PF20684"/>
    </source>
</evidence>
<feature type="transmembrane region" description="Helical" evidence="1">
    <location>
        <begin position="26"/>
        <end position="48"/>
    </location>
</feature>
<feature type="transmembrane region" description="Helical" evidence="1">
    <location>
        <begin position="135"/>
        <end position="158"/>
    </location>
</feature>
<feature type="transmembrane region" description="Helical" evidence="1">
    <location>
        <begin position="178"/>
        <end position="202"/>
    </location>
</feature>
<keyword evidence="1" id="KW-1133">Transmembrane helix</keyword>
<feature type="transmembrane region" description="Helical" evidence="1">
    <location>
        <begin position="105"/>
        <end position="128"/>
    </location>
</feature>
<dbReference type="RefSeq" id="XP_013266519.1">
    <property type="nucleotide sequence ID" value="XM_013411065.1"/>
</dbReference>
<keyword evidence="1" id="KW-0472">Membrane</keyword>
<organism evidence="3 4">
    <name type="scientific">Rhinocladiella mackenziei CBS 650.93</name>
    <dbReference type="NCBI Taxonomy" id="1442369"/>
    <lineage>
        <taxon>Eukaryota</taxon>
        <taxon>Fungi</taxon>
        <taxon>Dikarya</taxon>
        <taxon>Ascomycota</taxon>
        <taxon>Pezizomycotina</taxon>
        <taxon>Eurotiomycetes</taxon>
        <taxon>Chaetothyriomycetidae</taxon>
        <taxon>Chaetothyriales</taxon>
        <taxon>Herpotrichiellaceae</taxon>
        <taxon>Rhinocladiella</taxon>
    </lineage>
</organism>
<reference evidence="3 4" key="1">
    <citation type="submission" date="2015-01" db="EMBL/GenBank/DDBJ databases">
        <title>The Genome Sequence of Rhinocladiella mackenzie CBS 650.93.</title>
        <authorList>
            <consortium name="The Broad Institute Genomics Platform"/>
            <person name="Cuomo C."/>
            <person name="de Hoog S."/>
            <person name="Gorbushina A."/>
            <person name="Stielow B."/>
            <person name="Teixiera M."/>
            <person name="Abouelleil A."/>
            <person name="Chapman S.B."/>
            <person name="Priest M."/>
            <person name="Young S.K."/>
            <person name="Wortman J."/>
            <person name="Nusbaum C."/>
            <person name="Birren B."/>
        </authorList>
    </citation>
    <scope>NUCLEOTIDE SEQUENCE [LARGE SCALE GENOMIC DNA]</scope>
    <source>
        <strain evidence="3 4">CBS 650.93</strain>
    </source>
</reference>
<dbReference type="OrthoDB" id="3918601at2759"/>
<dbReference type="AlphaFoldDB" id="A0A0D2GLX0"/>
<feature type="transmembrane region" description="Helical" evidence="1">
    <location>
        <begin position="214"/>
        <end position="237"/>
    </location>
</feature>
<dbReference type="VEuPathDB" id="FungiDB:Z518_11370"/>
<dbReference type="HOGENOM" id="CLU_036632_0_2_1"/>
<dbReference type="InterPro" id="IPR049326">
    <property type="entry name" value="Rhodopsin_dom_fungi"/>
</dbReference>
<dbReference type="GeneID" id="25299441"/>
<evidence type="ECO:0000313" key="4">
    <source>
        <dbReference type="Proteomes" id="UP000053617"/>
    </source>
</evidence>
<dbReference type="PANTHER" id="PTHR38794:SF3">
    <property type="entry name" value="INTEGRAL MEMBRANE PROTEIN"/>
    <property type="match status" value="1"/>
</dbReference>
<dbReference type="EMBL" id="KN847487">
    <property type="protein sequence ID" value="KIW99382.1"/>
    <property type="molecule type" value="Genomic_DNA"/>
</dbReference>
<evidence type="ECO:0000313" key="3">
    <source>
        <dbReference type="EMBL" id="KIW99382.1"/>
    </source>
</evidence>
<dbReference type="Proteomes" id="UP000053617">
    <property type="component" value="Unassembled WGS sequence"/>
</dbReference>
<proteinExistence type="predicted"/>
<dbReference type="Pfam" id="PF20684">
    <property type="entry name" value="Fung_rhodopsin"/>
    <property type="match status" value="1"/>
</dbReference>
<feature type="domain" description="Rhodopsin" evidence="2">
    <location>
        <begin position="45"/>
        <end position="279"/>
    </location>
</feature>
<evidence type="ECO:0000256" key="1">
    <source>
        <dbReference type="SAM" id="Phobius"/>
    </source>
</evidence>
<feature type="transmembrane region" description="Helical" evidence="1">
    <location>
        <begin position="257"/>
        <end position="275"/>
    </location>
</feature>
<protein>
    <submittedName>
        <fullName evidence="3">Rhinocladiella mackenziei CBS 650.93 unplaced genomic scaffold supercont1.13, whole genome shotgun sequence</fullName>
    </submittedName>
</protein>
<keyword evidence="4" id="KW-1185">Reference proteome</keyword>
<name>A0A0D2GLX0_9EURO</name>